<dbReference type="STRING" id="589385.SAMN05421504_103749"/>
<evidence type="ECO:0000313" key="2">
    <source>
        <dbReference type="EMBL" id="SDX76311.1"/>
    </source>
</evidence>
<name>A0A1H3EC90_9PSEU</name>
<dbReference type="AlphaFoldDB" id="A0A1H3EC90"/>
<dbReference type="Proteomes" id="UP000199515">
    <property type="component" value="Unassembled WGS sequence"/>
</dbReference>
<reference evidence="2 3" key="1">
    <citation type="submission" date="2016-10" db="EMBL/GenBank/DDBJ databases">
        <authorList>
            <person name="de Groot N.N."/>
        </authorList>
    </citation>
    <scope>NUCLEOTIDE SEQUENCE [LARGE SCALE GENOMIC DNA]</scope>
    <source>
        <strain evidence="2 3">CPCC 202699</strain>
    </source>
</reference>
<keyword evidence="1" id="KW-0812">Transmembrane</keyword>
<keyword evidence="1" id="KW-0472">Membrane</keyword>
<protein>
    <submittedName>
        <fullName evidence="2">Uncharacterized protein</fullName>
    </submittedName>
</protein>
<sequence length="31" mass="3256">MHALSPAQRTWVTFIATAITLLALVALGFAA</sequence>
<proteinExistence type="predicted"/>
<dbReference type="EMBL" id="FNON01000003">
    <property type="protein sequence ID" value="SDX76311.1"/>
    <property type="molecule type" value="Genomic_DNA"/>
</dbReference>
<keyword evidence="3" id="KW-1185">Reference proteome</keyword>
<evidence type="ECO:0000313" key="3">
    <source>
        <dbReference type="Proteomes" id="UP000199515"/>
    </source>
</evidence>
<evidence type="ECO:0000256" key="1">
    <source>
        <dbReference type="SAM" id="Phobius"/>
    </source>
</evidence>
<organism evidence="2 3">
    <name type="scientific">Amycolatopsis xylanica</name>
    <dbReference type="NCBI Taxonomy" id="589385"/>
    <lineage>
        <taxon>Bacteria</taxon>
        <taxon>Bacillati</taxon>
        <taxon>Actinomycetota</taxon>
        <taxon>Actinomycetes</taxon>
        <taxon>Pseudonocardiales</taxon>
        <taxon>Pseudonocardiaceae</taxon>
        <taxon>Amycolatopsis</taxon>
    </lineage>
</organism>
<feature type="transmembrane region" description="Helical" evidence="1">
    <location>
        <begin position="12"/>
        <end position="30"/>
    </location>
</feature>
<gene>
    <name evidence="2" type="ORF">SAMN05421504_103749</name>
</gene>
<keyword evidence="1" id="KW-1133">Transmembrane helix</keyword>
<accession>A0A1H3EC90</accession>